<keyword evidence="2" id="KW-1185">Reference proteome</keyword>
<name>A0ABP3MB80_SACER</name>
<reference evidence="2" key="1">
    <citation type="journal article" date="2019" name="Int. J. Syst. Evol. Microbiol.">
        <title>The Global Catalogue of Microorganisms (GCM) 10K type strain sequencing project: providing services to taxonomists for standard genome sequencing and annotation.</title>
        <authorList>
            <consortium name="The Broad Institute Genomics Platform"/>
            <consortium name="The Broad Institute Genome Sequencing Center for Infectious Disease"/>
            <person name="Wu L."/>
            <person name="Ma J."/>
        </authorList>
    </citation>
    <scope>NUCLEOTIDE SEQUENCE [LARGE SCALE GENOMIC DNA]</scope>
    <source>
        <strain evidence="2">JCM 10303</strain>
    </source>
</reference>
<dbReference type="Proteomes" id="UP001500729">
    <property type="component" value="Unassembled WGS sequence"/>
</dbReference>
<organism evidence="1 2">
    <name type="scientific">Saccharopolyspora erythraea</name>
    <name type="common">Streptomyces erythraeus</name>
    <dbReference type="NCBI Taxonomy" id="1836"/>
    <lineage>
        <taxon>Bacteria</taxon>
        <taxon>Bacillati</taxon>
        <taxon>Actinomycetota</taxon>
        <taxon>Actinomycetes</taxon>
        <taxon>Pseudonocardiales</taxon>
        <taxon>Pseudonocardiaceae</taxon>
        <taxon>Saccharopolyspora</taxon>
    </lineage>
</organism>
<evidence type="ECO:0000313" key="1">
    <source>
        <dbReference type="EMBL" id="GAA0515013.1"/>
    </source>
</evidence>
<protein>
    <submittedName>
        <fullName evidence="1">Uncharacterized protein</fullName>
    </submittedName>
</protein>
<sequence length="88" mass="10124">MKSDIDRRREEWESRYMTGVPSERTWRVPAYADKGPVTITLRYPEVRIVDSEGREIAITPQQADLVGSKLGGISDWLQFCHGDWVAED</sequence>
<dbReference type="EMBL" id="BAAAGS010000005">
    <property type="protein sequence ID" value="GAA0515013.1"/>
    <property type="molecule type" value="Genomic_DNA"/>
</dbReference>
<gene>
    <name evidence="1" type="ORF">GCM10009533_12490</name>
</gene>
<accession>A0ABP3MB80</accession>
<comment type="caution">
    <text evidence="1">The sequence shown here is derived from an EMBL/GenBank/DDBJ whole genome shotgun (WGS) entry which is preliminary data.</text>
</comment>
<evidence type="ECO:0000313" key="2">
    <source>
        <dbReference type="Proteomes" id="UP001500729"/>
    </source>
</evidence>
<proteinExistence type="predicted"/>